<sequence>MPVENALIYPYRASKRRRPPVDDTTIREKLTQMCRLGMAAKSADKDVIVVWNIRAYRRGRARIPLPPHDRLETLERFQAAMRQLPQATVIHVKDDVLISSSDIETGHKAWVIVSDILHRKGGFIVNGSKSQPPPRTASFCGLQLEGMTYEPTPSRREFTEATYNFDSGSSAEDIDSTVPIVSSAFRVLTDFYLSGVIPCAIGNDGIATLLLDKDEGTLAVVPLKTCGARWSRTESSRSSTWRERAALLNVVHSCQALLFGKCIAIVDNINAQRVWNDLEAEFSVGTPSNSADLDSTQPICAAAGAGDSPQFNPLYLPGEDLRGVFRAWREMAQSKEFKTYDDDFDSLRWLAEAQAECPHLQHLRQVNPAKYQLNDAGLLHVNDRYMVSKCYSRDVVRREHESYAHCGIAQCISIISSIFYVIGLAAGLAGCLRSSAGASASSSVLS</sequence>
<protein>
    <submittedName>
        <fullName evidence="1">Uncharacterized protein</fullName>
    </submittedName>
</protein>
<accession>A0A7J6NPE2</accession>
<comment type="caution">
    <text evidence="1">The sequence shown here is derived from an EMBL/GenBank/DDBJ whole genome shotgun (WGS) entry which is preliminary data.</text>
</comment>
<dbReference type="AlphaFoldDB" id="A0A7J6NPE2"/>
<dbReference type="Proteomes" id="UP000541610">
    <property type="component" value="Unassembled WGS sequence"/>
</dbReference>
<evidence type="ECO:0000313" key="2">
    <source>
        <dbReference type="Proteomes" id="UP000541610"/>
    </source>
</evidence>
<dbReference type="EMBL" id="JABANP010000253">
    <property type="protein sequence ID" value="KAF4685693.1"/>
    <property type="molecule type" value="Genomic_DNA"/>
</dbReference>
<gene>
    <name evidence="1" type="ORF">FOZ60_006249</name>
</gene>
<evidence type="ECO:0000313" key="1">
    <source>
        <dbReference type="EMBL" id="KAF4685693.1"/>
    </source>
</evidence>
<organism evidence="1 2">
    <name type="scientific">Perkinsus olseni</name>
    <name type="common">Perkinsus atlanticus</name>
    <dbReference type="NCBI Taxonomy" id="32597"/>
    <lineage>
        <taxon>Eukaryota</taxon>
        <taxon>Sar</taxon>
        <taxon>Alveolata</taxon>
        <taxon>Perkinsozoa</taxon>
        <taxon>Perkinsea</taxon>
        <taxon>Perkinsida</taxon>
        <taxon>Perkinsidae</taxon>
        <taxon>Perkinsus</taxon>
    </lineage>
</organism>
<reference evidence="1 2" key="1">
    <citation type="submission" date="2020-04" db="EMBL/GenBank/DDBJ databases">
        <title>Perkinsus olseni comparative genomics.</title>
        <authorList>
            <person name="Bogema D.R."/>
        </authorList>
    </citation>
    <scope>NUCLEOTIDE SEQUENCE [LARGE SCALE GENOMIC DNA]</scope>
    <source>
        <strain evidence="1">00978-12</strain>
    </source>
</reference>
<name>A0A7J6NPE2_PEROL</name>
<proteinExistence type="predicted"/>